<comment type="caution">
    <text evidence="1">The sequence shown here is derived from an EMBL/GenBank/DDBJ whole genome shotgun (WGS) entry which is preliminary data.</text>
</comment>
<dbReference type="EMBL" id="SRYB01000004">
    <property type="protein sequence ID" value="TGY79970.1"/>
    <property type="molecule type" value="Genomic_DNA"/>
</dbReference>
<accession>A0AC61RMG5</accession>
<protein>
    <submittedName>
        <fullName evidence="1">Uncharacterized protein</fullName>
    </submittedName>
</protein>
<evidence type="ECO:0000313" key="2">
    <source>
        <dbReference type="Proteomes" id="UP000306319"/>
    </source>
</evidence>
<dbReference type="Proteomes" id="UP000306319">
    <property type="component" value="Unassembled WGS sequence"/>
</dbReference>
<organism evidence="1 2">
    <name type="scientific">Lepagella muris</name>
    <dbReference type="NCBI Taxonomy" id="3032870"/>
    <lineage>
        <taxon>Bacteria</taxon>
        <taxon>Pseudomonadati</taxon>
        <taxon>Bacteroidota</taxon>
        <taxon>Bacteroidia</taxon>
        <taxon>Bacteroidales</taxon>
        <taxon>Muribaculaceae</taxon>
        <taxon>Lepagella</taxon>
    </lineage>
</organism>
<evidence type="ECO:0000313" key="1">
    <source>
        <dbReference type="EMBL" id="TGY79970.1"/>
    </source>
</evidence>
<keyword evidence="2" id="KW-1185">Reference proteome</keyword>
<reference evidence="1" key="1">
    <citation type="submission" date="2019-04" db="EMBL/GenBank/DDBJ databases">
        <title>Microbes associate with the intestines of laboratory mice.</title>
        <authorList>
            <person name="Navarre W."/>
            <person name="Wong E."/>
            <person name="Huang K."/>
            <person name="Tropini C."/>
            <person name="Ng K."/>
            <person name="Yu B."/>
        </authorList>
    </citation>
    <scope>NUCLEOTIDE SEQUENCE</scope>
    <source>
        <strain evidence="1">NM04_E33</strain>
    </source>
</reference>
<gene>
    <name evidence="1" type="ORF">E5331_04060</name>
</gene>
<proteinExistence type="predicted"/>
<name>A0AC61RMG5_9BACT</name>
<sequence>MPILCTMGLKKVYVTPAGTTPGQMPANGPAWLDLGDVYKDTCQLLDDDVEVTTHESETSSKKINLCGEFVTAVSATLMDPDMELLQRYFGGTITGTKGKRKWLRPRKPAYKEWAIWLMPEEGLFIGCPNVSIIPKFEITYSAKGIALVPLKIQFQDQLCADEGMTDPTKTA</sequence>